<protein>
    <submittedName>
        <fullName evidence="1">Uncharacterized protein</fullName>
    </submittedName>
</protein>
<proteinExistence type="predicted"/>
<keyword evidence="2" id="KW-1185">Reference proteome</keyword>
<dbReference type="STRING" id="1987383.A5844_001443"/>
<evidence type="ECO:0000313" key="2">
    <source>
        <dbReference type="Proteomes" id="UP000194933"/>
    </source>
</evidence>
<organism evidence="1 2">
    <name type="scientific">Candidatus Enterococcus wittei</name>
    <dbReference type="NCBI Taxonomy" id="1987383"/>
    <lineage>
        <taxon>Bacteria</taxon>
        <taxon>Bacillati</taxon>
        <taxon>Bacillota</taxon>
        <taxon>Bacilli</taxon>
        <taxon>Lactobacillales</taxon>
        <taxon>Enterococcaceae</taxon>
        <taxon>Enterococcus</taxon>
    </lineage>
</organism>
<name>A0A242K0X6_9ENTE</name>
<comment type="caution">
    <text evidence="1">The sequence shown here is derived from an EMBL/GenBank/DDBJ whole genome shotgun (WGS) entry which is preliminary data.</text>
</comment>
<dbReference type="Proteomes" id="UP000194933">
    <property type="component" value="Unassembled WGS sequence"/>
</dbReference>
<evidence type="ECO:0000313" key="1">
    <source>
        <dbReference type="EMBL" id="OTP11308.1"/>
    </source>
</evidence>
<dbReference type="EMBL" id="NGMO01000002">
    <property type="protein sequence ID" value="OTP11308.1"/>
    <property type="molecule type" value="Genomic_DNA"/>
</dbReference>
<reference evidence="1 2" key="1">
    <citation type="submission" date="2017-05" db="EMBL/GenBank/DDBJ databases">
        <title>The Genome Sequence of Enterococcus sp. 10A9_DIV0425.</title>
        <authorList>
            <consortium name="The Broad Institute Genomics Platform"/>
            <consortium name="The Broad Institute Genomic Center for Infectious Diseases"/>
            <person name="Earl A."/>
            <person name="Manson A."/>
            <person name="Schwartman J."/>
            <person name="Gilmore M."/>
            <person name="Abouelleil A."/>
            <person name="Cao P."/>
            <person name="Chapman S."/>
            <person name="Cusick C."/>
            <person name="Shea T."/>
            <person name="Young S."/>
            <person name="Neafsey D."/>
            <person name="Nusbaum C."/>
            <person name="Birren B."/>
        </authorList>
    </citation>
    <scope>NUCLEOTIDE SEQUENCE [LARGE SCALE GENOMIC DNA]</scope>
    <source>
        <strain evidence="1 2">10A9_DIV0425</strain>
    </source>
</reference>
<gene>
    <name evidence="1" type="ORF">A5844_001443</name>
</gene>
<dbReference type="RefSeq" id="WP_086284538.1">
    <property type="nucleotide sequence ID" value="NZ_NGMO01000002.1"/>
</dbReference>
<accession>A0A242K0X6</accession>
<sequence>MKTIHKHFETVVITAYIAKQEITIHSKTGEKYHGMVQENMTEKGFSLDKNFIFWNEIATIELTTEYFQFWHNMMKVSL</sequence>
<dbReference type="AlphaFoldDB" id="A0A242K0X6"/>